<comment type="caution">
    <text evidence="2">The sequence shown here is derived from an EMBL/GenBank/DDBJ whole genome shotgun (WGS) entry which is preliminary data.</text>
</comment>
<proteinExistence type="predicted"/>
<dbReference type="EMBL" id="BGZK01000433">
    <property type="protein sequence ID" value="GBP43286.1"/>
    <property type="molecule type" value="Genomic_DNA"/>
</dbReference>
<accession>A0A4C1VVM5</accession>
<evidence type="ECO:0000313" key="2">
    <source>
        <dbReference type="EMBL" id="GBP43286.1"/>
    </source>
</evidence>
<keyword evidence="1" id="KW-0812">Transmembrane</keyword>
<evidence type="ECO:0000256" key="1">
    <source>
        <dbReference type="SAM" id="Phobius"/>
    </source>
</evidence>
<keyword evidence="3" id="KW-1185">Reference proteome</keyword>
<protein>
    <submittedName>
        <fullName evidence="2">Uncharacterized protein</fullName>
    </submittedName>
</protein>
<name>A0A4C1VVM5_EUMVA</name>
<reference evidence="2 3" key="1">
    <citation type="journal article" date="2019" name="Commun. Biol.">
        <title>The bagworm genome reveals a unique fibroin gene that provides high tensile strength.</title>
        <authorList>
            <person name="Kono N."/>
            <person name="Nakamura H."/>
            <person name="Ohtoshi R."/>
            <person name="Tomita M."/>
            <person name="Numata K."/>
            <person name="Arakawa K."/>
        </authorList>
    </citation>
    <scope>NUCLEOTIDE SEQUENCE [LARGE SCALE GENOMIC DNA]</scope>
</reference>
<keyword evidence="1" id="KW-1133">Transmembrane helix</keyword>
<sequence>MRYEIWCRSDVTGRVIDEVTVIVSPLRANESCVMKNDRCRPPATARPRRHRGRAARARRTARFSIMIGLMSPTCIVYVNLKFYRRKAIRNEAFMNDKISRDRLTAALSAFLKLSTATRRDPNNGALLVAGRDLRDPRRSGIEKTTVIQRRR</sequence>
<dbReference type="AlphaFoldDB" id="A0A4C1VVM5"/>
<organism evidence="2 3">
    <name type="scientific">Eumeta variegata</name>
    <name type="common">Bagworm moth</name>
    <name type="synonym">Eumeta japonica</name>
    <dbReference type="NCBI Taxonomy" id="151549"/>
    <lineage>
        <taxon>Eukaryota</taxon>
        <taxon>Metazoa</taxon>
        <taxon>Ecdysozoa</taxon>
        <taxon>Arthropoda</taxon>
        <taxon>Hexapoda</taxon>
        <taxon>Insecta</taxon>
        <taxon>Pterygota</taxon>
        <taxon>Neoptera</taxon>
        <taxon>Endopterygota</taxon>
        <taxon>Lepidoptera</taxon>
        <taxon>Glossata</taxon>
        <taxon>Ditrysia</taxon>
        <taxon>Tineoidea</taxon>
        <taxon>Psychidae</taxon>
        <taxon>Oiketicinae</taxon>
        <taxon>Eumeta</taxon>
    </lineage>
</organism>
<evidence type="ECO:0000313" key="3">
    <source>
        <dbReference type="Proteomes" id="UP000299102"/>
    </source>
</evidence>
<dbReference type="Proteomes" id="UP000299102">
    <property type="component" value="Unassembled WGS sequence"/>
</dbReference>
<keyword evidence="1" id="KW-0472">Membrane</keyword>
<gene>
    <name evidence="2" type="ORF">EVAR_31170_1</name>
</gene>
<feature type="transmembrane region" description="Helical" evidence="1">
    <location>
        <begin position="61"/>
        <end position="80"/>
    </location>
</feature>